<protein>
    <submittedName>
        <fullName evidence="7">Phosphatase 2C 56</fullName>
    </submittedName>
</protein>
<dbReference type="PANTHER" id="PTHR47992">
    <property type="entry name" value="PROTEIN PHOSPHATASE"/>
    <property type="match status" value="1"/>
</dbReference>
<reference evidence="7 8" key="1">
    <citation type="journal article" date="2018" name="Mol. Biol. Evol.">
        <title>Analysis of the draft genome of the red seaweed Gracilariopsis chorda provides insights into genome size evolution in Rhodophyta.</title>
        <authorList>
            <person name="Lee J."/>
            <person name="Yang E.C."/>
            <person name="Graf L."/>
            <person name="Yang J.H."/>
            <person name="Qiu H."/>
            <person name="Zel Zion U."/>
            <person name="Chan C.X."/>
            <person name="Stephens T.G."/>
            <person name="Weber A.P.M."/>
            <person name="Boo G.H."/>
            <person name="Boo S.M."/>
            <person name="Kim K.M."/>
            <person name="Shin Y."/>
            <person name="Jung M."/>
            <person name="Lee S.J."/>
            <person name="Yim H.S."/>
            <person name="Lee J.H."/>
            <person name="Bhattacharya D."/>
            <person name="Yoon H.S."/>
        </authorList>
    </citation>
    <scope>NUCLEOTIDE SEQUENCE [LARGE SCALE GENOMIC DNA]</scope>
    <source>
        <strain evidence="7 8">SKKU-2015</strain>
        <tissue evidence="7">Whole body</tissue>
    </source>
</reference>
<dbReference type="InterPro" id="IPR000222">
    <property type="entry name" value="PP2C_BS"/>
</dbReference>
<evidence type="ECO:0000313" key="8">
    <source>
        <dbReference type="Proteomes" id="UP000247409"/>
    </source>
</evidence>
<evidence type="ECO:0000256" key="5">
    <source>
        <dbReference type="SAM" id="MobiDB-lite"/>
    </source>
</evidence>
<comment type="similarity">
    <text evidence="4">Belongs to the PP2C family.</text>
</comment>
<evidence type="ECO:0000259" key="6">
    <source>
        <dbReference type="PROSITE" id="PS51746"/>
    </source>
</evidence>
<keyword evidence="1" id="KW-0479">Metal-binding</keyword>
<dbReference type="InterPro" id="IPR015655">
    <property type="entry name" value="PP2C"/>
</dbReference>
<keyword evidence="2 4" id="KW-0378">Hydrolase</keyword>
<organism evidence="7 8">
    <name type="scientific">Gracilariopsis chorda</name>
    <dbReference type="NCBI Taxonomy" id="448386"/>
    <lineage>
        <taxon>Eukaryota</taxon>
        <taxon>Rhodophyta</taxon>
        <taxon>Florideophyceae</taxon>
        <taxon>Rhodymeniophycidae</taxon>
        <taxon>Gracilariales</taxon>
        <taxon>Gracilariaceae</taxon>
        <taxon>Gracilariopsis</taxon>
    </lineage>
</organism>
<keyword evidence="3 4" id="KW-0904">Protein phosphatase</keyword>
<evidence type="ECO:0000256" key="3">
    <source>
        <dbReference type="ARBA" id="ARBA00022912"/>
    </source>
</evidence>
<name>A0A2V3ILM6_9FLOR</name>
<feature type="region of interest" description="Disordered" evidence="5">
    <location>
        <begin position="1"/>
        <end position="71"/>
    </location>
</feature>
<feature type="compositionally biased region" description="Low complexity" evidence="5">
    <location>
        <begin position="392"/>
        <end position="422"/>
    </location>
</feature>
<dbReference type="AlphaFoldDB" id="A0A2V3ILM6"/>
<dbReference type="SUPFAM" id="SSF81606">
    <property type="entry name" value="PP2C-like"/>
    <property type="match status" value="1"/>
</dbReference>
<dbReference type="SMART" id="SM00332">
    <property type="entry name" value="PP2Cc"/>
    <property type="match status" value="1"/>
</dbReference>
<dbReference type="Pfam" id="PF00481">
    <property type="entry name" value="PP2C"/>
    <property type="match status" value="1"/>
</dbReference>
<dbReference type="GO" id="GO:0004722">
    <property type="term" value="F:protein serine/threonine phosphatase activity"/>
    <property type="evidence" value="ECO:0007669"/>
    <property type="project" value="InterPro"/>
</dbReference>
<dbReference type="CDD" id="cd00143">
    <property type="entry name" value="PP2Cc"/>
    <property type="match status" value="1"/>
</dbReference>
<feature type="domain" description="PPM-type phosphatase" evidence="6">
    <location>
        <begin position="87"/>
        <end position="366"/>
    </location>
</feature>
<comment type="caution">
    <text evidence="7">The sequence shown here is derived from an EMBL/GenBank/DDBJ whole genome shotgun (WGS) entry which is preliminary data.</text>
</comment>
<evidence type="ECO:0000256" key="2">
    <source>
        <dbReference type="ARBA" id="ARBA00022801"/>
    </source>
</evidence>
<gene>
    <name evidence="7" type="ORF">BWQ96_07296</name>
</gene>
<evidence type="ECO:0000256" key="1">
    <source>
        <dbReference type="ARBA" id="ARBA00022723"/>
    </source>
</evidence>
<proteinExistence type="inferred from homology"/>
<feature type="region of interest" description="Disordered" evidence="5">
    <location>
        <begin position="392"/>
        <end position="451"/>
    </location>
</feature>
<dbReference type="PROSITE" id="PS51746">
    <property type="entry name" value="PPM_2"/>
    <property type="match status" value="1"/>
</dbReference>
<dbReference type="GO" id="GO:0046872">
    <property type="term" value="F:metal ion binding"/>
    <property type="evidence" value="ECO:0007669"/>
    <property type="project" value="UniProtKB-KW"/>
</dbReference>
<evidence type="ECO:0000313" key="7">
    <source>
        <dbReference type="EMBL" id="PXF42992.1"/>
    </source>
</evidence>
<dbReference type="OrthoDB" id="10264738at2759"/>
<dbReference type="Gene3D" id="3.60.40.10">
    <property type="entry name" value="PPM-type phosphatase domain"/>
    <property type="match status" value="1"/>
</dbReference>
<dbReference type="STRING" id="448386.A0A2V3ILM6"/>
<feature type="compositionally biased region" description="Basic residues" evidence="5">
    <location>
        <begin position="441"/>
        <end position="451"/>
    </location>
</feature>
<dbReference type="EMBL" id="NBIV01000142">
    <property type="protein sequence ID" value="PXF42992.1"/>
    <property type="molecule type" value="Genomic_DNA"/>
</dbReference>
<dbReference type="PROSITE" id="PS01032">
    <property type="entry name" value="PPM_1"/>
    <property type="match status" value="1"/>
</dbReference>
<keyword evidence="8" id="KW-1185">Reference proteome</keyword>
<feature type="compositionally biased region" description="Basic and acidic residues" evidence="5">
    <location>
        <begin position="10"/>
        <end position="28"/>
    </location>
</feature>
<evidence type="ECO:0000256" key="4">
    <source>
        <dbReference type="RuleBase" id="RU003465"/>
    </source>
</evidence>
<dbReference type="Proteomes" id="UP000247409">
    <property type="component" value="Unassembled WGS sequence"/>
</dbReference>
<accession>A0A2V3ILM6</accession>
<sequence length="451" mass="49314">MADNKPFMGKFDKSPSHHEPPSHKETAYRRALSTQSQAREGTHEKQHNSKRRVIRPPNLKLPPGPSAPATIPLQTKSCSELQAAGDIYAVISKKGPRHRTLEDRFAVQDVAQKGLRPLVSLFGVFDGHGGVEASELASERIFGFVLKAYGKHGDIREALRSAFLKMDEAISRQYDISVGIATERSRKTSSMSDHPLPRTDIPIPFQDLNGLCGTTATVVALIEKTMTVAYVGDSRVIAFGEKEVKRLSEDHRASHSAEQKRCKGQGGCFFNGRINGVLSLTRSIGDADQRKLVIAEPDFFEVQLNGLFDAVVIASDGVWDVLTDEEVAAIAKGSIEDGEQVAARRILDIAIAKNTRDDVSAMVLNLRKYDRRLGKLSLESVATPLSTTFSPASISNSLSTLSPSTPSPEVQSAEPPMELLSPSPLPTPMSNRRNVWSVTPMKRRGKGGRKR</sequence>
<dbReference type="InterPro" id="IPR001932">
    <property type="entry name" value="PPM-type_phosphatase-like_dom"/>
</dbReference>
<dbReference type="InterPro" id="IPR036457">
    <property type="entry name" value="PPM-type-like_dom_sf"/>
</dbReference>